<sequence>MKKTLSIIHRTAALTAFLLISSFFLSTVMVEIFGGYNAILTVKTYICYAVWLLIPAMATAGITGTKLAPKATKGLVGAKKKRMPFVAANGLLILLPAAIYLQHLASIGSFNTTFYVIQAIELVAGLTNLTLMGLNIRDGVKMTRARSA</sequence>
<dbReference type="KEGG" id="vck:PG915_10335"/>
<dbReference type="EMBL" id="CP115920">
    <property type="protein sequence ID" value="XCD14993.1"/>
    <property type="molecule type" value="Genomic_DNA"/>
</dbReference>
<organism evidence="2">
    <name type="scientific">Vibrio chaetopteri</name>
    <dbReference type="NCBI Taxonomy" id="3016528"/>
    <lineage>
        <taxon>Bacteria</taxon>
        <taxon>Pseudomonadati</taxon>
        <taxon>Pseudomonadota</taxon>
        <taxon>Gammaproteobacteria</taxon>
        <taxon>Vibrionales</taxon>
        <taxon>Vibrionaceae</taxon>
        <taxon>Vibrio</taxon>
    </lineage>
</organism>
<feature type="transmembrane region" description="Helical" evidence="1">
    <location>
        <begin position="83"/>
        <end position="101"/>
    </location>
</feature>
<keyword evidence="1" id="KW-0812">Transmembrane</keyword>
<feature type="transmembrane region" description="Helical" evidence="1">
    <location>
        <begin position="42"/>
        <end position="62"/>
    </location>
</feature>
<feature type="transmembrane region" description="Helical" evidence="1">
    <location>
        <begin position="113"/>
        <end position="136"/>
    </location>
</feature>
<accession>A0AAU8BGS6</accession>
<keyword evidence="1" id="KW-1133">Transmembrane helix</keyword>
<gene>
    <name evidence="2" type="ORF">PG915_10335</name>
</gene>
<keyword evidence="1" id="KW-0472">Membrane</keyword>
<evidence type="ECO:0008006" key="3">
    <source>
        <dbReference type="Google" id="ProtNLM"/>
    </source>
</evidence>
<evidence type="ECO:0000313" key="2">
    <source>
        <dbReference type="EMBL" id="XCD14993.1"/>
    </source>
</evidence>
<dbReference type="RefSeq" id="WP_353496456.1">
    <property type="nucleotide sequence ID" value="NZ_CP115920.1"/>
</dbReference>
<proteinExistence type="predicted"/>
<name>A0AAU8BGS6_9VIBR</name>
<reference evidence="2" key="1">
    <citation type="submission" date="2023-01" db="EMBL/GenBank/DDBJ databases">
        <title>Vibrio sp. CB1-14 genome sequencing.</title>
        <authorList>
            <person name="Otstavnykh N."/>
            <person name="Isaeva M."/>
            <person name="Meleshko D."/>
        </authorList>
    </citation>
    <scope>NUCLEOTIDE SEQUENCE</scope>
    <source>
        <strain evidence="2">CB1-14</strain>
    </source>
</reference>
<evidence type="ECO:0000256" key="1">
    <source>
        <dbReference type="SAM" id="Phobius"/>
    </source>
</evidence>
<protein>
    <recommendedName>
        <fullName evidence="3">Lipoprotein</fullName>
    </recommendedName>
</protein>
<feature type="transmembrane region" description="Helical" evidence="1">
    <location>
        <begin position="12"/>
        <end position="36"/>
    </location>
</feature>
<dbReference type="AlphaFoldDB" id="A0AAU8BGS6"/>